<evidence type="ECO:0000313" key="2">
    <source>
        <dbReference type="Proteomes" id="UP000708208"/>
    </source>
</evidence>
<sequence>IIDLNDEAPEFSFEKEGIVFSESNFKLGETDPDADNLFKRKIVDIIATDSDANTKYTFTIITNGLDGMIELGENPNFNGKVSLQRIANVPIDREELNDDRENDVVSVVVRVSDTINVAETSVRIHTYIN</sequence>
<proteinExistence type="predicted"/>
<evidence type="ECO:0008006" key="3">
    <source>
        <dbReference type="Google" id="ProtNLM"/>
    </source>
</evidence>
<comment type="caution">
    <text evidence="1">The sequence shown here is derived from an EMBL/GenBank/DDBJ whole genome shotgun (WGS) entry which is preliminary data.</text>
</comment>
<feature type="non-terminal residue" evidence="1">
    <location>
        <position position="1"/>
    </location>
</feature>
<evidence type="ECO:0000313" key="1">
    <source>
        <dbReference type="EMBL" id="CAG7827452.1"/>
    </source>
</evidence>
<reference evidence="1" key="1">
    <citation type="submission" date="2021-06" db="EMBL/GenBank/DDBJ databases">
        <authorList>
            <person name="Hodson N. C."/>
            <person name="Mongue J. A."/>
            <person name="Jaron S. K."/>
        </authorList>
    </citation>
    <scope>NUCLEOTIDE SEQUENCE</scope>
</reference>
<organism evidence="1 2">
    <name type="scientific">Allacma fusca</name>
    <dbReference type="NCBI Taxonomy" id="39272"/>
    <lineage>
        <taxon>Eukaryota</taxon>
        <taxon>Metazoa</taxon>
        <taxon>Ecdysozoa</taxon>
        <taxon>Arthropoda</taxon>
        <taxon>Hexapoda</taxon>
        <taxon>Collembola</taxon>
        <taxon>Symphypleona</taxon>
        <taxon>Sminthuridae</taxon>
        <taxon>Allacma</taxon>
    </lineage>
</organism>
<dbReference type="Proteomes" id="UP000708208">
    <property type="component" value="Unassembled WGS sequence"/>
</dbReference>
<dbReference type="AlphaFoldDB" id="A0A8J2L857"/>
<keyword evidence="2" id="KW-1185">Reference proteome</keyword>
<accession>A0A8J2L857</accession>
<gene>
    <name evidence="1" type="ORF">AFUS01_LOCUS37441</name>
</gene>
<dbReference type="EMBL" id="CAJVCH010543562">
    <property type="protein sequence ID" value="CAG7827452.1"/>
    <property type="molecule type" value="Genomic_DNA"/>
</dbReference>
<name>A0A8J2L857_9HEXA</name>
<protein>
    <recommendedName>
        <fullName evidence="3">Cadherin domain-containing protein</fullName>
    </recommendedName>
</protein>